<comment type="caution">
    <text evidence="15">The sequence shown here is derived from an EMBL/GenBank/DDBJ whole genome shotgun (WGS) entry which is preliminary data.</text>
</comment>
<dbReference type="PANTHER" id="PTHR42801">
    <property type="entry name" value="THIOREDOXIN-DEPENDENT PEROXIDE REDUCTASE"/>
    <property type="match status" value="1"/>
</dbReference>
<dbReference type="GO" id="GO:0034599">
    <property type="term" value="P:cellular response to oxidative stress"/>
    <property type="evidence" value="ECO:0007669"/>
    <property type="project" value="TreeGrafter"/>
</dbReference>
<keyword evidence="6 15" id="KW-0560">Oxidoreductase</keyword>
<protein>
    <recommendedName>
        <fullName evidence="3">thioredoxin-dependent peroxiredoxin</fullName>
        <ecNumber evidence="3">1.11.1.24</ecNumber>
    </recommendedName>
    <alternativeName>
        <fullName evidence="9">Thioredoxin peroxidase</fullName>
    </alternativeName>
    <alternativeName>
        <fullName evidence="11">Thioredoxin-dependent peroxiredoxin Bcp</fullName>
    </alternativeName>
</protein>
<keyword evidence="5" id="KW-0049">Antioxidant</keyword>
<evidence type="ECO:0000256" key="3">
    <source>
        <dbReference type="ARBA" id="ARBA00013017"/>
    </source>
</evidence>
<feature type="domain" description="Thioredoxin" evidence="14">
    <location>
        <begin position="3"/>
        <end position="156"/>
    </location>
</feature>
<dbReference type="SUPFAM" id="SSF52833">
    <property type="entry name" value="Thioredoxin-like"/>
    <property type="match status" value="1"/>
</dbReference>
<dbReference type="GO" id="GO:0005737">
    <property type="term" value="C:cytoplasm"/>
    <property type="evidence" value="ECO:0007669"/>
    <property type="project" value="TreeGrafter"/>
</dbReference>
<comment type="function">
    <text evidence="1">Thiol-specific peroxidase that catalyzes the reduction of hydrogen peroxide and organic hydroperoxides to water and alcohols, respectively. Plays a role in cell protection against oxidative stress by detoxifying peroxides and as sensor of hydrogen peroxide-mediated signaling events.</text>
</comment>
<dbReference type="EC" id="1.11.1.24" evidence="3"/>
<reference evidence="15 16" key="1">
    <citation type="submission" date="2020-08" db="EMBL/GenBank/DDBJ databases">
        <title>Genomic Encyclopedia of Type Strains, Phase IV (KMG-IV): sequencing the most valuable type-strain genomes for metagenomic binning, comparative biology and taxonomic classification.</title>
        <authorList>
            <person name="Goeker M."/>
        </authorList>
    </citation>
    <scope>NUCLEOTIDE SEQUENCE [LARGE SCALE GENOMIC DNA]</scope>
    <source>
        <strain evidence="15 16">YC6886</strain>
    </source>
</reference>
<dbReference type="Pfam" id="PF00578">
    <property type="entry name" value="AhpC-TSA"/>
    <property type="match status" value="1"/>
</dbReference>
<dbReference type="EMBL" id="JACHFD010000014">
    <property type="protein sequence ID" value="MBB5352655.1"/>
    <property type="molecule type" value="Genomic_DNA"/>
</dbReference>
<feature type="active site" description="Cysteine sulfenic acid (-SOH) intermediate; for peroxidase activity" evidence="13">
    <location>
        <position position="49"/>
    </location>
</feature>
<keyword evidence="7" id="KW-1015">Disulfide bond</keyword>
<proteinExistence type="inferred from homology"/>
<accession>A0A840V3S1</accession>
<evidence type="ECO:0000256" key="1">
    <source>
        <dbReference type="ARBA" id="ARBA00003330"/>
    </source>
</evidence>
<evidence type="ECO:0000256" key="5">
    <source>
        <dbReference type="ARBA" id="ARBA00022862"/>
    </source>
</evidence>
<dbReference type="Proteomes" id="UP000557717">
    <property type="component" value="Unassembled WGS sequence"/>
</dbReference>
<dbReference type="InterPro" id="IPR024706">
    <property type="entry name" value="Peroxiredoxin_AhpC-typ"/>
</dbReference>
<evidence type="ECO:0000256" key="7">
    <source>
        <dbReference type="ARBA" id="ARBA00023157"/>
    </source>
</evidence>
<comment type="catalytic activity">
    <reaction evidence="12">
        <text>a hydroperoxide + [thioredoxin]-dithiol = an alcohol + [thioredoxin]-disulfide + H2O</text>
        <dbReference type="Rhea" id="RHEA:62620"/>
        <dbReference type="Rhea" id="RHEA-COMP:10698"/>
        <dbReference type="Rhea" id="RHEA-COMP:10700"/>
        <dbReference type="ChEBI" id="CHEBI:15377"/>
        <dbReference type="ChEBI" id="CHEBI:29950"/>
        <dbReference type="ChEBI" id="CHEBI:30879"/>
        <dbReference type="ChEBI" id="CHEBI:35924"/>
        <dbReference type="ChEBI" id="CHEBI:50058"/>
        <dbReference type="EC" id="1.11.1.24"/>
    </reaction>
</comment>
<gene>
    <name evidence="15" type="ORF">HNR46_002903</name>
</gene>
<dbReference type="InterPro" id="IPR000866">
    <property type="entry name" value="AhpC/TSA"/>
</dbReference>
<dbReference type="PANTHER" id="PTHR42801:SF4">
    <property type="entry name" value="AHPC_TSA FAMILY PROTEIN"/>
    <property type="match status" value="1"/>
</dbReference>
<evidence type="ECO:0000256" key="4">
    <source>
        <dbReference type="ARBA" id="ARBA00022559"/>
    </source>
</evidence>
<dbReference type="InterPro" id="IPR050924">
    <property type="entry name" value="Peroxiredoxin_BCP/PrxQ"/>
</dbReference>
<dbReference type="GO" id="GO:0008379">
    <property type="term" value="F:thioredoxin peroxidase activity"/>
    <property type="evidence" value="ECO:0007669"/>
    <property type="project" value="TreeGrafter"/>
</dbReference>
<sequence>MKPALGQPAPDYSGLLVFPDGSTRSVGPDDFRGRWVALVFYPKDATPGCTTQACELRDGWALLKGRLEVIGVSIDAESSHRKFIEKQSLPYPLLVDDSKRIVEAYGVWVEKSMYGKTYMGTERSTFLISPTGEIQAILEKVKPKEHFERLIKALEQAGG</sequence>
<dbReference type="Gene3D" id="3.40.30.10">
    <property type="entry name" value="Glutaredoxin"/>
    <property type="match status" value="1"/>
</dbReference>
<evidence type="ECO:0000313" key="15">
    <source>
        <dbReference type="EMBL" id="MBB5352655.1"/>
    </source>
</evidence>
<evidence type="ECO:0000256" key="10">
    <source>
        <dbReference type="ARBA" id="ARBA00038489"/>
    </source>
</evidence>
<organism evidence="15 16">
    <name type="scientific">Haloferula luteola</name>
    <dbReference type="NCBI Taxonomy" id="595692"/>
    <lineage>
        <taxon>Bacteria</taxon>
        <taxon>Pseudomonadati</taxon>
        <taxon>Verrucomicrobiota</taxon>
        <taxon>Verrucomicrobiia</taxon>
        <taxon>Verrucomicrobiales</taxon>
        <taxon>Verrucomicrobiaceae</taxon>
        <taxon>Haloferula</taxon>
    </lineage>
</organism>
<dbReference type="FunFam" id="3.40.30.10:FF:000007">
    <property type="entry name" value="Thioredoxin-dependent thiol peroxidase"/>
    <property type="match status" value="1"/>
</dbReference>
<evidence type="ECO:0000256" key="13">
    <source>
        <dbReference type="PIRSR" id="PIRSR000239-1"/>
    </source>
</evidence>
<name>A0A840V3S1_9BACT</name>
<dbReference type="PIRSF" id="PIRSF000239">
    <property type="entry name" value="AHPC"/>
    <property type="match status" value="1"/>
</dbReference>
<dbReference type="PROSITE" id="PS51352">
    <property type="entry name" value="THIOREDOXIN_2"/>
    <property type="match status" value="1"/>
</dbReference>
<evidence type="ECO:0000256" key="6">
    <source>
        <dbReference type="ARBA" id="ARBA00023002"/>
    </source>
</evidence>
<dbReference type="InterPro" id="IPR013766">
    <property type="entry name" value="Thioredoxin_domain"/>
</dbReference>
<evidence type="ECO:0000256" key="2">
    <source>
        <dbReference type="ARBA" id="ARBA00011245"/>
    </source>
</evidence>
<evidence type="ECO:0000256" key="9">
    <source>
        <dbReference type="ARBA" id="ARBA00032824"/>
    </source>
</evidence>
<dbReference type="InterPro" id="IPR036249">
    <property type="entry name" value="Thioredoxin-like_sf"/>
</dbReference>
<dbReference type="CDD" id="cd03017">
    <property type="entry name" value="PRX_BCP"/>
    <property type="match status" value="1"/>
</dbReference>
<evidence type="ECO:0000256" key="8">
    <source>
        <dbReference type="ARBA" id="ARBA00023284"/>
    </source>
</evidence>
<keyword evidence="8" id="KW-0676">Redox-active center</keyword>
<evidence type="ECO:0000313" key="16">
    <source>
        <dbReference type="Proteomes" id="UP000557717"/>
    </source>
</evidence>
<evidence type="ECO:0000256" key="12">
    <source>
        <dbReference type="ARBA" id="ARBA00049091"/>
    </source>
</evidence>
<dbReference type="AlphaFoldDB" id="A0A840V3S1"/>
<evidence type="ECO:0000259" key="14">
    <source>
        <dbReference type="PROSITE" id="PS51352"/>
    </source>
</evidence>
<keyword evidence="4 15" id="KW-0575">Peroxidase</keyword>
<evidence type="ECO:0000256" key="11">
    <source>
        <dbReference type="ARBA" id="ARBA00042639"/>
    </source>
</evidence>
<dbReference type="GO" id="GO:0045454">
    <property type="term" value="P:cell redox homeostasis"/>
    <property type="evidence" value="ECO:0007669"/>
    <property type="project" value="TreeGrafter"/>
</dbReference>
<comment type="similarity">
    <text evidence="10">Belongs to the peroxiredoxin family. BCP/PrxQ subfamily.</text>
</comment>
<comment type="subunit">
    <text evidence="2">Monomer.</text>
</comment>
<keyword evidence="16" id="KW-1185">Reference proteome</keyword>
<dbReference type="RefSeq" id="WP_343076046.1">
    <property type="nucleotide sequence ID" value="NZ_JACHFD010000014.1"/>
</dbReference>